<organism evidence="5 6">
    <name type="scientific">Tigriopus californicus</name>
    <name type="common">Marine copepod</name>
    <dbReference type="NCBI Taxonomy" id="6832"/>
    <lineage>
        <taxon>Eukaryota</taxon>
        <taxon>Metazoa</taxon>
        <taxon>Ecdysozoa</taxon>
        <taxon>Arthropoda</taxon>
        <taxon>Crustacea</taxon>
        <taxon>Multicrustacea</taxon>
        <taxon>Hexanauplia</taxon>
        <taxon>Copepoda</taxon>
        <taxon>Harpacticoida</taxon>
        <taxon>Harpacticidae</taxon>
        <taxon>Tigriopus</taxon>
    </lineage>
</organism>
<comment type="caution">
    <text evidence="1">Lacks conserved residue(s) required for the propagation of feature annotation.</text>
</comment>
<dbReference type="GO" id="GO:0007219">
    <property type="term" value="P:Notch signaling pathway"/>
    <property type="evidence" value="ECO:0007669"/>
    <property type="project" value="TreeGrafter"/>
</dbReference>
<comment type="caution">
    <text evidence="5">The sequence shown here is derived from an EMBL/GenBank/DDBJ whole genome shotgun (WGS) entry which is preliminary data.</text>
</comment>
<dbReference type="InterPro" id="IPR051489">
    <property type="entry name" value="ADAM_Metalloproteinase"/>
</dbReference>
<protein>
    <recommendedName>
        <fullName evidence="4">Peptidase M12B domain-containing protein</fullName>
    </recommendedName>
</protein>
<accession>A0A553PT51</accession>
<dbReference type="GO" id="GO:0006509">
    <property type="term" value="P:membrane protein ectodomain proteolysis"/>
    <property type="evidence" value="ECO:0007669"/>
    <property type="project" value="TreeGrafter"/>
</dbReference>
<sequence length="437" mass="49699">MCAKYLFCVTVVFIPLVSSWETRFDLKDVLNKYTALTKEDMDLRYREDAKKIHLALQHVAPGLIIDLAEDQSFFDIDPKGQIFMCNGTAVNLRSGDKGIAYGSFNVQKRLFSGEIVFAQSTFYLEDADKYLKHSGNVLSILYEDSDVVPPQLEPDGNFEMDGKTLPEANVTLIEPQFSNLKGPEYNKCHMQFIVDNGIKSYIYQHVRTLNRIFQSSFTRNGRPAVEFVASDIRFAYNIYCERNHNVYCKKWFDSYNGFLNEHSDLSFNYFGKHSYCLSYLVTNREFKGTLGVAFVNGVCTDRSNTGFFIMNQRTVTSTSELTFAHEVGHNLGASHDTQRSCLGSSYFGNYLMYPSISSNRQPNNDKLSSCSQRSILRTLGQLLEGRRNNCFQNTKPSRAKNTMTRGQHSSSLREADQFTFEDDDAIVVFADSPSCSI</sequence>
<reference evidence="5 6" key="1">
    <citation type="journal article" date="2018" name="Nat. Ecol. Evol.">
        <title>Genomic signatures of mitonuclear coevolution across populations of Tigriopus californicus.</title>
        <authorList>
            <person name="Barreto F.S."/>
            <person name="Watson E.T."/>
            <person name="Lima T.G."/>
            <person name="Willett C.S."/>
            <person name="Edmands S."/>
            <person name="Li W."/>
            <person name="Burton R.S."/>
        </authorList>
    </citation>
    <scope>NUCLEOTIDE SEQUENCE [LARGE SCALE GENOMIC DNA]</scope>
    <source>
        <strain evidence="5 6">San Diego</strain>
    </source>
</reference>
<evidence type="ECO:0000313" key="6">
    <source>
        <dbReference type="Proteomes" id="UP000318571"/>
    </source>
</evidence>
<keyword evidence="3" id="KW-0732">Signal</keyword>
<feature type="domain" description="Peptidase M12B" evidence="4">
    <location>
        <begin position="198"/>
        <end position="379"/>
    </location>
</feature>
<dbReference type="GO" id="GO:0004222">
    <property type="term" value="F:metalloendopeptidase activity"/>
    <property type="evidence" value="ECO:0007669"/>
    <property type="project" value="InterPro"/>
</dbReference>
<name>A0A553PT51_TIGCA</name>
<dbReference type="Gene3D" id="3.40.390.10">
    <property type="entry name" value="Collagenase (Catalytic Domain)"/>
    <property type="match status" value="1"/>
</dbReference>
<dbReference type="PANTHER" id="PTHR45702:SF2">
    <property type="entry name" value="KUZBANIAN, ISOFORM A"/>
    <property type="match status" value="1"/>
</dbReference>
<keyword evidence="1" id="KW-0479">Metal-binding</keyword>
<dbReference type="EMBL" id="VCGU01000001">
    <property type="protein sequence ID" value="TRY80854.1"/>
    <property type="molecule type" value="Genomic_DNA"/>
</dbReference>
<keyword evidence="1" id="KW-0862">Zinc</keyword>
<dbReference type="STRING" id="6832.A0A553PT51"/>
<feature type="signal peptide" evidence="3">
    <location>
        <begin position="1"/>
        <end position="19"/>
    </location>
</feature>
<feature type="chain" id="PRO_5021964607" description="Peptidase M12B domain-containing protein" evidence="3">
    <location>
        <begin position="20"/>
        <end position="437"/>
    </location>
</feature>
<dbReference type="PANTHER" id="PTHR45702">
    <property type="entry name" value="ADAM10/ADAM17 METALLOPEPTIDASE FAMILY MEMBER"/>
    <property type="match status" value="1"/>
</dbReference>
<evidence type="ECO:0000256" key="1">
    <source>
        <dbReference type="PROSITE-ProRule" id="PRU00276"/>
    </source>
</evidence>
<feature type="binding site" evidence="1">
    <location>
        <position position="329"/>
    </location>
    <ligand>
        <name>Zn(2+)</name>
        <dbReference type="ChEBI" id="CHEBI:29105"/>
        <note>catalytic</note>
    </ligand>
</feature>
<dbReference type="InterPro" id="IPR024079">
    <property type="entry name" value="MetalloPept_cat_dom_sf"/>
</dbReference>
<dbReference type="Proteomes" id="UP000318571">
    <property type="component" value="Chromosome 12"/>
</dbReference>
<feature type="binding site" evidence="1">
    <location>
        <position position="335"/>
    </location>
    <ligand>
        <name>Zn(2+)</name>
        <dbReference type="ChEBI" id="CHEBI:29105"/>
        <note>catalytic</note>
    </ligand>
</feature>
<dbReference type="Pfam" id="PF13688">
    <property type="entry name" value="Reprolysin_5"/>
    <property type="match status" value="1"/>
</dbReference>
<evidence type="ECO:0000256" key="2">
    <source>
        <dbReference type="SAM" id="MobiDB-lite"/>
    </source>
</evidence>
<feature type="active site" evidence="1">
    <location>
        <position position="326"/>
    </location>
</feature>
<proteinExistence type="predicted"/>
<gene>
    <name evidence="5" type="ORF">TCAL_02980</name>
</gene>
<keyword evidence="6" id="KW-1185">Reference proteome</keyword>
<evidence type="ECO:0000259" key="4">
    <source>
        <dbReference type="PROSITE" id="PS50215"/>
    </source>
</evidence>
<dbReference type="OMA" id="YNIYCER"/>
<dbReference type="PROSITE" id="PS50215">
    <property type="entry name" value="ADAM_MEPRO"/>
    <property type="match status" value="1"/>
</dbReference>
<evidence type="ECO:0000313" key="5">
    <source>
        <dbReference type="EMBL" id="TRY80854.1"/>
    </source>
</evidence>
<dbReference type="InterPro" id="IPR001590">
    <property type="entry name" value="Peptidase_M12B"/>
</dbReference>
<dbReference type="GO" id="GO:0046872">
    <property type="term" value="F:metal ion binding"/>
    <property type="evidence" value="ECO:0007669"/>
    <property type="project" value="UniProtKB-KW"/>
</dbReference>
<feature type="non-terminal residue" evidence="5">
    <location>
        <position position="437"/>
    </location>
</feature>
<dbReference type="SUPFAM" id="SSF55486">
    <property type="entry name" value="Metalloproteases ('zincins'), catalytic domain"/>
    <property type="match status" value="1"/>
</dbReference>
<dbReference type="GO" id="GO:0005886">
    <property type="term" value="C:plasma membrane"/>
    <property type="evidence" value="ECO:0007669"/>
    <property type="project" value="TreeGrafter"/>
</dbReference>
<feature type="compositionally biased region" description="Polar residues" evidence="2">
    <location>
        <begin position="392"/>
        <end position="410"/>
    </location>
</feature>
<evidence type="ECO:0000256" key="3">
    <source>
        <dbReference type="SAM" id="SignalP"/>
    </source>
</evidence>
<dbReference type="AlphaFoldDB" id="A0A553PT51"/>
<feature type="binding site" evidence="1">
    <location>
        <position position="325"/>
    </location>
    <ligand>
        <name>Zn(2+)</name>
        <dbReference type="ChEBI" id="CHEBI:29105"/>
        <note>catalytic</note>
    </ligand>
</feature>
<feature type="region of interest" description="Disordered" evidence="2">
    <location>
        <begin position="392"/>
        <end position="413"/>
    </location>
</feature>